<protein>
    <submittedName>
        <fullName evidence="1">Uncharacterized protein</fullName>
    </submittedName>
</protein>
<sequence length="105" mass="11483">MMLMKSAASVSAIVCLYVSYIFLDILALDVAKTQAQATTAPREALNRIFEKWGISANQNQWNISGEPCSGAAIDDSIAIDTNGYNPFIKCDCSYNNNALCHIIEM</sequence>
<dbReference type="EMBL" id="CM047900">
    <property type="protein sequence ID" value="KAJ0098679.1"/>
    <property type="molecule type" value="Genomic_DNA"/>
</dbReference>
<gene>
    <name evidence="1" type="ORF">Patl1_21277</name>
</gene>
<comment type="caution">
    <text evidence="1">The sequence shown here is derived from an EMBL/GenBank/DDBJ whole genome shotgun (WGS) entry which is preliminary data.</text>
</comment>
<keyword evidence="2" id="KW-1185">Reference proteome</keyword>
<reference evidence="2" key="1">
    <citation type="journal article" date="2023" name="G3 (Bethesda)">
        <title>Genome assembly and association tests identify interacting loci associated with vigor, precocity, and sex in interspecific pistachio rootstocks.</title>
        <authorList>
            <person name="Palmer W."/>
            <person name="Jacygrad E."/>
            <person name="Sagayaradj S."/>
            <person name="Cavanaugh K."/>
            <person name="Han R."/>
            <person name="Bertier L."/>
            <person name="Beede B."/>
            <person name="Kafkas S."/>
            <person name="Golino D."/>
            <person name="Preece J."/>
            <person name="Michelmore R."/>
        </authorList>
    </citation>
    <scope>NUCLEOTIDE SEQUENCE [LARGE SCALE GENOMIC DNA]</scope>
</reference>
<dbReference type="Proteomes" id="UP001164250">
    <property type="component" value="Chromosome 4"/>
</dbReference>
<proteinExistence type="predicted"/>
<name>A0ACC1BIB2_9ROSI</name>
<evidence type="ECO:0000313" key="1">
    <source>
        <dbReference type="EMBL" id="KAJ0098679.1"/>
    </source>
</evidence>
<organism evidence="1 2">
    <name type="scientific">Pistacia atlantica</name>
    <dbReference type="NCBI Taxonomy" id="434234"/>
    <lineage>
        <taxon>Eukaryota</taxon>
        <taxon>Viridiplantae</taxon>
        <taxon>Streptophyta</taxon>
        <taxon>Embryophyta</taxon>
        <taxon>Tracheophyta</taxon>
        <taxon>Spermatophyta</taxon>
        <taxon>Magnoliopsida</taxon>
        <taxon>eudicotyledons</taxon>
        <taxon>Gunneridae</taxon>
        <taxon>Pentapetalae</taxon>
        <taxon>rosids</taxon>
        <taxon>malvids</taxon>
        <taxon>Sapindales</taxon>
        <taxon>Anacardiaceae</taxon>
        <taxon>Pistacia</taxon>
    </lineage>
</organism>
<accession>A0ACC1BIB2</accession>
<evidence type="ECO:0000313" key="2">
    <source>
        <dbReference type="Proteomes" id="UP001164250"/>
    </source>
</evidence>